<comment type="catalytic activity">
    <reaction evidence="1">
        <text>ATP + protein L-histidine = ADP + protein N-phospho-L-histidine.</text>
        <dbReference type="EC" id="2.7.13.3"/>
    </reaction>
</comment>
<dbReference type="GO" id="GO:0005524">
    <property type="term" value="F:ATP binding"/>
    <property type="evidence" value="ECO:0007669"/>
    <property type="project" value="UniProtKB-KW"/>
</dbReference>
<dbReference type="GO" id="GO:0004673">
    <property type="term" value="F:protein histidine kinase activity"/>
    <property type="evidence" value="ECO:0007669"/>
    <property type="project" value="UniProtKB-EC"/>
</dbReference>
<evidence type="ECO:0000256" key="7">
    <source>
        <dbReference type="ARBA" id="ARBA00022840"/>
    </source>
</evidence>
<dbReference type="InterPro" id="IPR003018">
    <property type="entry name" value="GAF"/>
</dbReference>
<dbReference type="SUPFAM" id="SSF55785">
    <property type="entry name" value="PYP-like sensor domain (PAS domain)"/>
    <property type="match status" value="1"/>
</dbReference>
<dbReference type="Proteomes" id="UP000304880">
    <property type="component" value="Unassembled WGS sequence"/>
</dbReference>
<dbReference type="SMART" id="SM00911">
    <property type="entry name" value="HWE_HK"/>
    <property type="match status" value="1"/>
</dbReference>
<evidence type="ECO:0000256" key="6">
    <source>
        <dbReference type="ARBA" id="ARBA00022777"/>
    </source>
</evidence>
<dbReference type="Gene3D" id="3.30.450.20">
    <property type="entry name" value="PAS domain"/>
    <property type="match status" value="1"/>
</dbReference>
<dbReference type="InterPro" id="IPR013656">
    <property type="entry name" value="PAS_4"/>
</dbReference>
<dbReference type="EC" id="2.7.13.3" evidence="2"/>
<dbReference type="InterPro" id="IPR011102">
    <property type="entry name" value="Sig_transdc_His_kinase_HWE"/>
</dbReference>
<dbReference type="InterPro" id="IPR036890">
    <property type="entry name" value="HATPase_C_sf"/>
</dbReference>
<keyword evidence="3" id="KW-0597">Phosphoprotein</keyword>
<comment type="caution">
    <text evidence="10">The sequence shown here is derived from an EMBL/GenBank/DDBJ whole genome shotgun (WGS) entry which is preliminary data.</text>
</comment>
<evidence type="ECO:0000259" key="8">
    <source>
        <dbReference type="SMART" id="SM00065"/>
    </source>
</evidence>
<dbReference type="PANTHER" id="PTHR41523">
    <property type="entry name" value="TWO-COMPONENT SYSTEM SENSOR PROTEIN"/>
    <property type="match status" value="1"/>
</dbReference>
<organism evidence="10 11">
    <name type="scientific">Paracoccus haeundaensis</name>
    <dbReference type="NCBI Taxonomy" id="225362"/>
    <lineage>
        <taxon>Bacteria</taxon>
        <taxon>Pseudomonadati</taxon>
        <taxon>Pseudomonadota</taxon>
        <taxon>Alphaproteobacteria</taxon>
        <taxon>Rhodobacterales</taxon>
        <taxon>Paracoccaceae</taxon>
        <taxon>Paracoccus</taxon>
    </lineage>
</organism>
<evidence type="ECO:0000313" key="10">
    <source>
        <dbReference type="EMBL" id="TNH37546.1"/>
    </source>
</evidence>
<dbReference type="SMART" id="SM00065">
    <property type="entry name" value="GAF"/>
    <property type="match status" value="2"/>
</dbReference>
<evidence type="ECO:0000256" key="2">
    <source>
        <dbReference type="ARBA" id="ARBA00012438"/>
    </source>
</evidence>
<name>A0A5C4R0V8_9RHOB</name>
<dbReference type="Gene3D" id="3.30.565.10">
    <property type="entry name" value="Histidine kinase-like ATPase, C-terminal domain"/>
    <property type="match status" value="1"/>
</dbReference>
<keyword evidence="7" id="KW-0067">ATP-binding</keyword>
<dbReference type="Pfam" id="PF08448">
    <property type="entry name" value="PAS_4"/>
    <property type="match status" value="1"/>
</dbReference>
<evidence type="ECO:0000256" key="3">
    <source>
        <dbReference type="ARBA" id="ARBA00022553"/>
    </source>
</evidence>
<dbReference type="InterPro" id="IPR029016">
    <property type="entry name" value="GAF-like_dom_sf"/>
</dbReference>
<feature type="domain" description="Signal transduction histidine kinase HWE region" evidence="9">
    <location>
        <begin position="476"/>
        <end position="555"/>
    </location>
</feature>
<keyword evidence="4" id="KW-0808">Transferase</keyword>
<dbReference type="PANTHER" id="PTHR41523:SF7">
    <property type="entry name" value="HISTIDINE KINASE"/>
    <property type="match status" value="1"/>
</dbReference>
<dbReference type="InterPro" id="IPR035965">
    <property type="entry name" value="PAS-like_dom_sf"/>
</dbReference>
<keyword evidence="11" id="KW-1185">Reference proteome</keyword>
<protein>
    <recommendedName>
        <fullName evidence="2">histidine kinase</fullName>
        <ecNumber evidence="2">2.7.13.3</ecNumber>
    </recommendedName>
</protein>
<dbReference type="AlphaFoldDB" id="A0A5C4R0V8"/>
<reference evidence="10 11" key="1">
    <citation type="submission" date="2019-06" db="EMBL/GenBank/DDBJ databases">
        <authorList>
            <person name="Li J."/>
        </authorList>
    </citation>
    <scope>NUCLEOTIDE SEQUENCE [LARGE SCALE GENOMIC DNA]</scope>
    <source>
        <strain evidence="10 11">CGMCC 1.8012</strain>
    </source>
</reference>
<proteinExistence type="predicted"/>
<evidence type="ECO:0000259" key="9">
    <source>
        <dbReference type="SMART" id="SM00911"/>
    </source>
</evidence>
<feature type="domain" description="GAF" evidence="8">
    <location>
        <begin position="19"/>
        <end position="163"/>
    </location>
</feature>
<evidence type="ECO:0000256" key="5">
    <source>
        <dbReference type="ARBA" id="ARBA00022741"/>
    </source>
</evidence>
<feature type="domain" description="GAF" evidence="8">
    <location>
        <begin position="322"/>
        <end position="471"/>
    </location>
</feature>
<keyword evidence="6" id="KW-0418">Kinase</keyword>
<gene>
    <name evidence="10" type="ORF">FHD67_19745</name>
</gene>
<accession>A0A5C4R0V8</accession>
<dbReference type="Gene3D" id="3.30.450.40">
    <property type="match status" value="2"/>
</dbReference>
<dbReference type="EMBL" id="VDDC01000075">
    <property type="protein sequence ID" value="TNH37546.1"/>
    <property type="molecule type" value="Genomic_DNA"/>
</dbReference>
<dbReference type="Pfam" id="PF01590">
    <property type="entry name" value="GAF"/>
    <property type="match status" value="2"/>
</dbReference>
<evidence type="ECO:0000313" key="11">
    <source>
        <dbReference type="Proteomes" id="UP000304880"/>
    </source>
</evidence>
<dbReference type="Pfam" id="PF07536">
    <property type="entry name" value="HWE_HK"/>
    <property type="match status" value="1"/>
</dbReference>
<keyword evidence="5" id="KW-0547">Nucleotide-binding</keyword>
<evidence type="ECO:0000256" key="4">
    <source>
        <dbReference type="ARBA" id="ARBA00022679"/>
    </source>
</evidence>
<dbReference type="SUPFAM" id="SSF55781">
    <property type="entry name" value="GAF domain-like"/>
    <property type="match status" value="2"/>
</dbReference>
<sequence length="663" mass="72646">MNEADRLDALHAHDILDTAPEVGFDDIVRLAARLCDTPVALISLLDAERQWFKARVGFEPSETPIAQSICQHAVGQRDLLIIPDLTLDPRTQSNPLVLEDPHLRFYAGAPLVIAEGLTLGTICVIDHAPRPEGLTEVQADDLRSLARQVVSLLEMRRLVSRHNDLLLQAERQQNKAAHEHLELAAMFDQVPSFMALLKGPGHVFNLVNPAYLRLVGNRQLIGKRFAEALPDAAEQGYVDLLDEAYRLGKPFTQKGARYAIRNDPHSPVDERFVDFVCQPTRDDKGTVTGIFIEGSDVTEHVLQTRRLAALADLSEQLRDLINADDIARAAAECMNQAIGGSCIGFGKVDLEKEEIDVPVDWCDASGVSVVGSHHLRSFGSYIEDLKRGQTVVIPDVKIDPRTASQADSLEKVHCRALLNLPIMVRGVLDTVIFVLNAQAREWTSEEIALVRQVGDRTHAAIARARAEQEQHILNEELSHRLKNTLAIVQAIATQTLREVSEKDAVTALTQRIGALSRAHDALLKKRWASAALEDVAKATLAAFDQAGRFHLQGPSLQIGPRATLSLSLLLHELATNAVKYGALSVPEGRVTITWTIEQGTEEETLRMCWAETGGPPVQQPSGKGFGSRLISMGLIGTGGVELGYHQDGLIASMEAPLSQMQQP</sequence>
<evidence type="ECO:0000256" key="1">
    <source>
        <dbReference type="ARBA" id="ARBA00000085"/>
    </source>
</evidence>
<dbReference type="RefSeq" id="WP_139599795.1">
    <property type="nucleotide sequence ID" value="NZ_VDDC01000075.1"/>
</dbReference>